<evidence type="ECO:0000256" key="2">
    <source>
        <dbReference type="ARBA" id="ARBA00011915"/>
    </source>
</evidence>
<dbReference type="EMBL" id="JBELQE010000126">
    <property type="protein sequence ID" value="MER2253029.1"/>
    <property type="molecule type" value="Genomic_DNA"/>
</dbReference>
<comment type="caution">
    <text evidence="6">The sequence shown here is derived from an EMBL/GenBank/DDBJ whole genome shotgun (WGS) entry which is preliminary data.</text>
</comment>
<protein>
    <recommendedName>
        <fullName evidence="2">3-hydroxyisobutyryl-CoA hydrolase</fullName>
        <ecNumber evidence="2">3.1.2.4</ecNumber>
    </recommendedName>
</protein>
<dbReference type="Gene3D" id="3.90.226.10">
    <property type="entry name" value="2-enoyl-CoA Hydratase, Chain A, domain 1"/>
    <property type="match status" value="1"/>
</dbReference>
<gene>
    <name evidence="6" type="ORF">ABS772_24220</name>
</gene>
<dbReference type="PANTHER" id="PTHR43176">
    <property type="entry name" value="3-HYDROXYISOBUTYRYL-COA HYDROLASE-RELATED"/>
    <property type="match status" value="1"/>
</dbReference>
<feature type="region of interest" description="Disordered" evidence="4">
    <location>
        <begin position="360"/>
        <end position="389"/>
    </location>
</feature>
<evidence type="ECO:0000256" key="4">
    <source>
        <dbReference type="SAM" id="MobiDB-lite"/>
    </source>
</evidence>
<reference evidence="6 7" key="1">
    <citation type="submission" date="2024-06" db="EMBL/GenBank/DDBJ databases">
        <authorList>
            <person name="Campbell A.G."/>
        </authorList>
    </citation>
    <scope>NUCLEOTIDE SEQUENCE [LARGE SCALE GENOMIC DNA]</scope>
    <source>
        <strain evidence="6 7">EM12</strain>
    </source>
</reference>
<dbReference type="Pfam" id="PF16113">
    <property type="entry name" value="ECH_2"/>
    <property type="match status" value="1"/>
</dbReference>
<evidence type="ECO:0000259" key="5">
    <source>
        <dbReference type="Pfam" id="PF16113"/>
    </source>
</evidence>
<dbReference type="CDD" id="cd06558">
    <property type="entry name" value="crotonase-like"/>
    <property type="match status" value="1"/>
</dbReference>
<evidence type="ECO:0000313" key="6">
    <source>
        <dbReference type="EMBL" id="MER2253029.1"/>
    </source>
</evidence>
<dbReference type="EC" id="3.1.2.4" evidence="2"/>
<dbReference type="Proteomes" id="UP001480955">
    <property type="component" value="Unassembled WGS sequence"/>
</dbReference>
<keyword evidence="7" id="KW-1185">Reference proteome</keyword>
<dbReference type="PANTHER" id="PTHR43176:SF3">
    <property type="entry name" value="3-HYDROXYISOBUTYRYL-COA HYDROLASE, MITOCHONDRIAL"/>
    <property type="match status" value="1"/>
</dbReference>
<dbReference type="RefSeq" id="WP_350397234.1">
    <property type="nucleotide sequence ID" value="NZ_JBELQE010000126.1"/>
</dbReference>
<proteinExistence type="predicted"/>
<feature type="domain" description="Enoyl-CoA hydratase/isomerase" evidence="5">
    <location>
        <begin position="34"/>
        <end position="358"/>
    </location>
</feature>
<name>A0ABV1QUJ3_9HYPH</name>
<dbReference type="SUPFAM" id="SSF52096">
    <property type="entry name" value="ClpP/crotonase"/>
    <property type="match status" value="1"/>
</dbReference>
<dbReference type="GO" id="GO:0016787">
    <property type="term" value="F:hydrolase activity"/>
    <property type="evidence" value="ECO:0007669"/>
    <property type="project" value="UniProtKB-KW"/>
</dbReference>
<accession>A0ABV1QUJ3</accession>
<comment type="catalytic activity">
    <reaction evidence="1">
        <text>3-hydroxy-2-methylpropanoyl-CoA + H2O = 3-hydroxy-2-methylpropanoate + CoA + H(+)</text>
        <dbReference type="Rhea" id="RHEA:20888"/>
        <dbReference type="ChEBI" id="CHEBI:11805"/>
        <dbReference type="ChEBI" id="CHEBI:15377"/>
        <dbReference type="ChEBI" id="CHEBI:15378"/>
        <dbReference type="ChEBI" id="CHEBI:57287"/>
        <dbReference type="ChEBI" id="CHEBI:57340"/>
        <dbReference type="EC" id="3.1.2.4"/>
    </reaction>
</comment>
<dbReference type="InterPro" id="IPR032259">
    <property type="entry name" value="HIBYL-CoA-H"/>
</dbReference>
<organism evidence="6 7">
    <name type="scientific">Methylorubrum podarium</name>
    <dbReference type="NCBI Taxonomy" id="200476"/>
    <lineage>
        <taxon>Bacteria</taxon>
        <taxon>Pseudomonadati</taxon>
        <taxon>Pseudomonadota</taxon>
        <taxon>Alphaproteobacteria</taxon>
        <taxon>Hyphomicrobiales</taxon>
        <taxon>Methylobacteriaceae</taxon>
        <taxon>Methylorubrum</taxon>
    </lineage>
</organism>
<dbReference type="NCBIfam" id="NF004127">
    <property type="entry name" value="PRK05617.1"/>
    <property type="match status" value="1"/>
</dbReference>
<dbReference type="InterPro" id="IPR029045">
    <property type="entry name" value="ClpP/crotonase-like_dom_sf"/>
</dbReference>
<dbReference type="InterPro" id="IPR045004">
    <property type="entry name" value="ECH_dom"/>
</dbReference>
<evidence type="ECO:0000256" key="1">
    <source>
        <dbReference type="ARBA" id="ARBA00001709"/>
    </source>
</evidence>
<evidence type="ECO:0000256" key="3">
    <source>
        <dbReference type="ARBA" id="ARBA00022801"/>
    </source>
</evidence>
<keyword evidence="3 6" id="KW-0378">Hydrolase</keyword>
<sequence>MSGGQGTLREDGRADGRAELSEPEIVFEIRGEAGLITLRRPKALNALTLPMLEAMHRQLRAWAGDPRVSRVVLRGSGGRAFCAGGDIRQIHALGKAGRRAELTAFWRGEYWLDAAVKSFPKPYISLIEGIVMGGGVGISLHGDVRVAAESYSFAMPETGIGFFPDVGTTYALPRLPGCTGRYLALTGARIGAGDALAVGLATHAARAADFEILIDRLAGGGAIDRAFDGLDAPEMETGPLVAERALIDACFSAETVAEVLARLDAAARDGSAFAEATAATMRGRSPTSLTIALALMRRGGTLGFAEAMLAEYRLAEWLMSGHDFYEGVRAVIIDKDNRPAWRPATLDAVDGAAIEAAFAPADATEPRFDGSQGPPDEAPAAAGRPGDRS</sequence>
<evidence type="ECO:0000313" key="7">
    <source>
        <dbReference type="Proteomes" id="UP001480955"/>
    </source>
</evidence>